<comment type="caution">
    <text evidence="4">The sequence shown here is derived from an EMBL/GenBank/DDBJ whole genome shotgun (WGS) entry which is preliminary data.</text>
</comment>
<sequence length="287" mass="31415">MHIVCPNCTTSYAVNPATFGDAGRTVRCARCKEVWLARPEDLSRAEARVPAMAAKASEPDLNEDMSAWGVTEDDDASAPNVPVVESPSISADWPTDANDRTEAADWATLAQHDVVAAMRATPPSRFAALRRFMPSLPRLFVMPRHSLPIATAAMASLLLALVIWRVDLVKLMPQTATFYQAVGLDVNIRGLAFKDVKVTTETVDGKSVLLIEGLIVSETRTPTALPRLRFVVRDEKGTEIYGWNAVLEQPGLNPGDKTWFRSRLASPPVEGRSIDVRFFTKRDVAGA</sequence>
<feature type="transmembrane region" description="Helical" evidence="2">
    <location>
        <begin position="145"/>
        <end position="164"/>
    </location>
</feature>
<evidence type="ECO:0000256" key="1">
    <source>
        <dbReference type="SAM" id="MobiDB-lite"/>
    </source>
</evidence>
<feature type="region of interest" description="Disordered" evidence="1">
    <location>
        <begin position="74"/>
        <end position="97"/>
    </location>
</feature>
<accession>A0A164B7M7</accession>
<protein>
    <submittedName>
        <fullName evidence="4">Thioredoxin</fullName>
    </submittedName>
</protein>
<dbReference type="RefSeq" id="WP_068730372.1">
    <property type="nucleotide sequence ID" value="NZ_LVYV01000001.1"/>
</dbReference>
<evidence type="ECO:0000259" key="3">
    <source>
        <dbReference type="Pfam" id="PF13717"/>
    </source>
</evidence>
<evidence type="ECO:0000313" key="4">
    <source>
        <dbReference type="EMBL" id="KZD25885.1"/>
    </source>
</evidence>
<keyword evidence="2" id="KW-0812">Transmembrane</keyword>
<dbReference type="STRING" id="943830.A4A58_01605"/>
<dbReference type="Proteomes" id="UP000076574">
    <property type="component" value="Unassembled WGS sequence"/>
</dbReference>
<organism evidence="4 5">
    <name type="scientific">Tardiphaga robiniae</name>
    <dbReference type="NCBI Taxonomy" id="943830"/>
    <lineage>
        <taxon>Bacteria</taxon>
        <taxon>Pseudomonadati</taxon>
        <taxon>Pseudomonadota</taxon>
        <taxon>Alphaproteobacteria</taxon>
        <taxon>Hyphomicrobiales</taxon>
        <taxon>Nitrobacteraceae</taxon>
        <taxon>Tardiphaga</taxon>
    </lineage>
</organism>
<dbReference type="AlphaFoldDB" id="A0A164B7M7"/>
<keyword evidence="2" id="KW-1133">Transmembrane helix</keyword>
<keyword evidence="2" id="KW-0472">Membrane</keyword>
<evidence type="ECO:0000313" key="5">
    <source>
        <dbReference type="Proteomes" id="UP000076574"/>
    </source>
</evidence>
<evidence type="ECO:0000256" key="2">
    <source>
        <dbReference type="SAM" id="Phobius"/>
    </source>
</evidence>
<proteinExistence type="predicted"/>
<dbReference type="OrthoDB" id="7159357at2"/>
<gene>
    <name evidence="4" type="ORF">A4A58_01605</name>
</gene>
<feature type="domain" description="Zinc finger/thioredoxin putative" evidence="3">
    <location>
        <begin position="1"/>
        <end position="35"/>
    </location>
</feature>
<keyword evidence="5" id="KW-1185">Reference proteome</keyword>
<dbReference type="NCBIfam" id="TIGR02098">
    <property type="entry name" value="MJ0042_CXXC"/>
    <property type="match status" value="1"/>
</dbReference>
<dbReference type="InterPro" id="IPR011723">
    <property type="entry name" value="Znf/thioredoxin_put"/>
</dbReference>
<dbReference type="EMBL" id="LVYV01000001">
    <property type="protein sequence ID" value="KZD25885.1"/>
    <property type="molecule type" value="Genomic_DNA"/>
</dbReference>
<dbReference type="Pfam" id="PF13717">
    <property type="entry name" value="Zn_ribbon_4"/>
    <property type="match status" value="1"/>
</dbReference>
<name>A0A164B7M7_9BRAD</name>
<reference evidence="4 5" key="1">
    <citation type="submission" date="2016-03" db="EMBL/GenBank/DDBJ databases">
        <title>Microsymbionts genomes from the relict species Vavilovia formosa (Stev.) Fed.</title>
        <authorList>
            <person name="Kopat V."/>
            <person name="Chirak E."/>
            <person name="Kimeklis A."/>
            <person name="Andronov E."/>
        </authorList>
    </citation>
    <scope>NUCLEOTIDE SEQUENCE [LARGE SCALE GENOMIC DNA]</scope>
    <source>
        <strain evidence="4 5">Vaf07</strain>
    </source>
</reference>